<dbReference type="PANTHER" id="PTHR33744:SF1">
    <property type="entry name" value="DNA-BINDING TRANSCRIPTIONAL ACTIVATOR ADER"/>
    <property type="match status" value="1"/>
</dbReference>
<dbReference type="InterPro" id="IPR042070">
    <property type="entry name" value="PucR_C-HTH_sf"/>
</dbReference>
<dbReference type="PANTHER" id="PTHR33744">
    <property type="entry name" value="CARBOHYDRATE DIACID REGULATOR"/>
    <property type="match status" value="1"/>
</dbReference>
<gene>
    <name evidence="4" type="ORF">NCTC9177_02948</name>
</gene>
<dbReference type="InterPro" id="IPR009057">
    <property type="entry name" value="Homeodomain-like_sf"/>
</dbReference>
<accession>A0A7H4MFI7</accession>
<feature type="domain" description="PucR C-terminal helix-turn-helix" evidence="2">
    <location>
        <begin position="139"/>
        <end position="196"/>
    </location>
</feature>
<protein>
    <submittedName>
        <fullName evidence="4">Transcriptional regulatory protein</fullName>
    </submittedName>
</protein>
<organism evidence="4 5">
    <name type="scientific">Klebsiella variicola</name>
    <dbReference type="NCBI Taxonomy" id="244366"/>
    <lineage>
        <taxon>Bacteria</taxon>
        <taxon>Pseudomonadati</taxon>
        <taxon>Pseudomonadota</taxon>
        <taxon>Gammaproteobacteria</taxon>
        <taxon>Enterobacterales</taxon>
        <taxon>Enterobacteriaceae</taxon>
        <taxon>Klebsiella/Raoultella group</taxon>
        <taxon>Klebsiella</taxon>
        <taxon>Klebsiella pneumoniae complex</taxon>
    </lineage>
</organism>
<evidence type="ECO:0000259" key="3">
    <source>
        <dbReference type="Pfam" id="PF17853"/>
    </source>
</evidence>
<dbReference type="InterPro" id="IPR025736">
    <property type="entry name" value="PucR_C-HTH_dom"/>
</dbReference>
<reference evidence="4 5" key="1">
    <citation type="submission" date="2018-06" db="EMBL/GenBank/DDBJ databases">
        <authorList>
            <consortium name="Pathogen Informatics"/>
            <person name="Doyle S."/>
        </authorList>
    </citation>
    <scope>NUCLEOTIDE SEQUENCE [LARGE SCALE GENOMIC DNA]</scope>
    <source>
        <strain evidence="4 5">NCTC9177</strain>
    </source>
</reference>
<comment type="caution">
    <text evidence="4">The sequence shown here is derived from an EMBL/GenBank/DDBJ whole genome shotgun (WGS) entry which is preliminary data.</text>
</comment>
<proteinExistence type="inferred from homology"/>
<evidence type="ECO:0000313" key="5">
    <source>
        <dbReference type="Proteomes" id="UP000254545"/>
    </source>
</evidence>
<dbReference type="InterPro" id="IPR041522">
    <property type="entry name" value="CdaR_GGDEF"/>
</dbReference>
<dbReference type="InterPro" id="IPR051448">
    <property type="entry name" value="CdaR-like_regulators"/>
</dbReference>
<sequence length="209" mass="23843">MRQQLQQQLNQQGNPFPLLERSNMFLFLLPDEEGEGFQQKKWLQQWLQALADGEEGLSLLCGLSAPVRQLQGYPRALSQARQALDLCDTLRPTQRISDYQQLGFIKLLSAVSDPALLNDFMHDTLGCLIEPGRKAPWLLLETLETLLQENGNVVRAADRLGLHRNTLHQRIQRIEKLTGYPVSHPQFHLNASVALVIWRLSQNHLQDPP</sequence>
<comment type="similarity">
    <text evidence="1">Belongs to the CdaR family.</text>
</comment>
<evidence type="ECO:0000259" key="2">
    <source>
        <dbReference type="Pfam" id="PF13556"/>
    </source>
</evidence>
<evidence type="ECO:0000256" key="1">
    <source>
        <dbReference type="ARBA" id="ARBA00006754"/>
    </source>
</evidence>
<dbReference type="Proteomes" id="UP000254545">
    <property type="component" value="Unassembled WGS sequence"/>
</dbReference>
<dbReference type="Pfam" id="PF13556">
    <property type="entry name" value="HTH_30"/>
    <property type="match status" value="1"/>
</dbReference>
<feature type="domain" description="CdaR GGDEF-like" evidence="3">
    <location>
        <begin position="2"/>
        <end position="86"/>
    </location>
</feature>
<dbReference type="EMBL" id="UGKR01000003">
    <property type="protein sequence ID" value="STS89087.1"/>
    <property type="molecule type" value="Genomic_DNA"/>
</dbReference>
<dbReference type="Gene3D" id="1.10.10.2840">
    <property type="entry name" value="PucR C-terminal helix-turn-helix domain"/>
    <property type="match status" value="1"/>
</dbReference>
<dbReference type="SUPFAM" id="SSF46689">
    <property type="entry name" value="Homeodomain-like"/>
    <property type="match status" value="1"/>
</dbReference>
<evidence type="ECO:0000313" key="4">
    <source>
        <dbReference type="EMBL" id="STS89087.1"/>
    </source>
</evidence>
<dbReference type="AlphaFoldDB" id="A0A7H4MFI7"/>
<dbReference type="Pfam" id="PF17853">
    <property type="entry name" value="GGDEF_2"/>
    <property type="match status" value="1"/>
</dbReference>
<name>A0A7H4MFI7_KLEVA</name>